<keyword evidence="9" id="KW-0862">Zinc</keyword>
<protein>
    <recommendedName>
        <fullName evidence="8">Metal-dependent carboxypeptidase</fullName>
        <ecNumber evidence="8">3.4.17.19</ecNumber>
    </recommendedName>
</protein>
<organism evidence="11 12">
    <name type="scientific">Roseateles toxinivorans</name>
    <dbReference type="NCBI Taxonomy" id="270368"/>
    <lineage>
        <taxon>Bacteria</taxon>
        <taxon>Pseudomonadati</taxon>
        <taxon>Pseudomonadota</taxon>
        <taxon>Betaproteobacteria</taxon>
        <taxon>Burkholderiales</taxon>
        <taxon>Sphaerotilaceae</taxon>
        <taxon>Roseateles</taxon>
    </lineage>
</organism>
<feature type="binding site" evidence="9">
    <location>
        <position position="248"/>
    </location>
    <ligand>
        <name>Zn(2+)</name>
        <dbReference type="ChEBI" id="CHEBI:29105"/>
        <note>catalytic</note>
    </ligand>
</feature>
<evidence type="ECO:0000256" key="3">
    <source>
        <dbReference type="ARBA" id="ARBA00022723"/>
    </source>
</evidence>
<comment type="cofactor">
    <cofactor evidence="9">
        <name>Zn(2+)</name>
        <dbReference type="ChEBI" id="CHEBI:29105"/>
    </cofactor>
    <text evidence="9">Binds 1 zinc ion per subunit.</text>
</comment>
<keyword evidence="4 8" id="KW-0378">Hydrolase</keyword>
<keyword evidence="3 8" id="KW-0479">Metal-binding</keyword>
<evidence type="ECO:0000313" key="12">
    <source>
        <dbReference type="Proteomes" id="UP000295361"/>
    </source>
</evidence>
<keyword evidence="12" id="KW-1185">Reference proteome</keyword>
<dbReference type="PIRSF" id="PIRSF006615">
    <property type="entry name" value="Zn_crbxpep_Taq"/>
    <property type="match status" value="1"/>
</dbReference>
<evidence type="ECO:0000256" key="5">
    <source>
        <dbReference type="ARBA" id="ARBA00023049"/>
    </source>
</evidence>
<dbReference type="GO" id="GO:0006508">
    <property type="term" value="P:proteolysis"/>
    <property type="evidence" value="ECO:0007669"/>
    <property type="project" value="UniProtKB-UniRule"/>
</dbReference>
<dbReference type="SUPFAM" id="SSF55486">
    <property type="entry name" value="Metalloproteases ('zincins'), catalytic domain"/>
    <property type="match status" value="1"/>
</dbReference>
<gene>
    <name evidence="11" type="ORF">DES47_105426</name>
</gene>
<proteinExistence type="inferred from homology"/>
<evidence type="ECO:0000256" key="1">
    <source>
        <dbReference type="ARBA" id="ARBA00022645"/>
    </source>
</evidence>
<evidence type="ECO:0000256" key="6">
    <source>
        <dbReference type="ARBA" id="ARBA00052755"/>
    </source>
</evidence>
<dbReference type="EMBL" id="SNXS01000005">
    <property type="protein sequence ID" value="TDP63420.1"/>
    <property type="molecule type" value="Genomic_DNA"/>
</dbReference>
<feature type="binding site" evidence="9">
    <location>
        <position position="252"/>
    </location>
    <ligand>
        <name>Zn(2+)</name>
        <dbReference type="ChEBI" id="CHEBI:29105"/>
        <note>catalytic</note>
    </ligand>
</feature>
<evidence type="ECO:0000256" key="9">
    <source>
        <dbReference type="PIRSR" id="PIRSR006615-1"/>
    </source>
</evidence>
<feature type="binding site" evidence="9">
    <location>
        <position position="278"/>
    </location>
    <ligand>
        <name>Zn(2+)</name>
        <dbReference type="ChEBI" id="CHEBI:29105"/>
        <note>catalytic</note>
    </ligand>
</feature>
<dbReference type="EC" id="3.4.17.19" evidence="8"/>
<dbReference type="Gene3D" id="1.10.1370.30">
    <property type="match status" value="1"/>
</dbReference>
<dbReference type="GO" id="GO:0008270">
    <property type="term" value="F:zinc ion binding"/>
    <property type="evidence" value="ECO:0007669"/>
    <property type="project" value="UniProtKB-ARBA"/>
</dbReference>
<keyword evidence="1 8" id="KW-0121">Carboxypeptidase</keyword>
<evidence type="ECO:0000256" key="8">
    <source>
        <dbReference type="PIRNR" id="PIRNR006615"/>
    </source>
</evidence>
<comment type="catalytic activity">
    <reaction evidence="6 8">
        <text>Release of a C-terminal amino acid with broad specificity, except for -Pro.</text>
        <dbReference type="EC" id="3.4.17.19"/>
    </reaction>
</comment>
<name>A0A4R6QIT2_9BURK</name>
<accession>A0A4R6QIT2</accession>
<dbReference type="PRINTS" id="PR00998">
    <property type="entry name" value="CRBOXYPTASET"/>
</dbReference>
<dbReference type="CDD" id="cd06460">
    <property type="entry name" value="M32_Taq"/>
    <property type="match status" value="1"/>
</dbReference>
<dbReference type="InParanoid" id="A0A4R6QIT2"/>
<keyword evidence="2 8" id="KW-0645">Protease</keyword>
<evidence type="ECO:0000256" key="2">
    <source>
        <dbReference type="ARBA" id="ARBA00022670"/>
    </source>
</evidence>
<dbReference type="AlphaFoldDB" id="A0A4R6QIT2"/>
<dbReference type="FunFam" id="1.10.1370.30:FF:000003">
    <property type="entry name" value="Thermostable carboxypeptidase 1"/>
    <property type="match status" value="1"/>
</dbReference>
<keyword evidence="5 8" id="KW-0482">Metalloprotease</keyword>
<dbReference type="Proteomes" id="UP000295361">
    <property type="component" value="Unassembled WGS sequence"/>
</dbReference>
<evidence type="ECO:0000256" key="4">
    <source>
        <dbReference type="ARBA" id="ARBA00022801"/>
    </source>
</evidence>
<dbReference type="PANTHER" id="PTHR34217">
    <property type="entry name" value="METAL-DEPENDENT CARBOXYPEPTIDASE"/>
    <property type="match status" value="1"/>
</dbReference>
<dbReference type="PANTHER" id="PTHR34217:SF1">
    <property type="entry name" value="CARBOXYPEPTIDASE 1"/>
    <property type="match status" value="1"/>
</dbReference>
<comment type="caution">
    <text evidence="11">The sequence shown here is derived from an EMBL/GenBank/DDBJ whole genome shotgun (WGS) entry which is preliminary data.</text>
</comment>
<dbReference type="Pfam" id="PF02074">
    <property type="entry name" value="Peptidase_M32"/>
    <property type="match status" value="1"/>
</dbReference>
<dbReference type="PROSITE" id="PS52034">
    <property type="entry name" value="PEPTIDASE_M32"/>
    <property type="match status" value="1"/>
</dbReference>
<sequence>MHRLAHLQSIAGWDQAANMPAKGNEARALAMAEMDGVLHQMRTDASLQALLAAAEQESLDDDARANLREMKREWRASNALPQALVEAKSLAISRCEHAWRTQRPAQDWAGYAANLREVVKLQREEARLLAADNGLSLYDALMDRYEPGMTSAEVDRVFGDLRQWLPGLIQQVQARQAQQTTLQPVGPFPKAAQRALGHDVMSLLGFDFEAGRLDESAHPFCGGVPEDVRLTTRYREDSFMQSMTGTIHETGHARYEQNLPRELLGQPIAHSRSMGLHESQSLSFEMQLGCHPGFAKLLLPLLNKHIGESPAFEVENLTRLLTRVAPGYIRVDADEVTYPAHVILRYEIERALIEGEIEVDDIPALWDTKMMELLGIDTRGNFKDGCMQDVHWGAGLFGYFPCYTLGAMYAAQWFASMRRDMPDLDQRIASGDLNAVFDWLKANIWSQGSRFETPELVRRASGETLNPAYFRAHLESRYLA</sequence>
<evidence type="ECO:0000313" key="11">
    <source>
        <dbReference type="EMBL" id="TDP63420.1"/>
    </source>
</evidence>
<dbReference type="GO" id="GO:0004181">
    <property type="term" value="F:metallocarboxypeptidase activity"/>
    <property type="evidence" value="ECO:0007669"/>
    <property type="project" value="UniProtKB-UniRule"/>
</dbReference>
<comment type="function">
    <text evidence="8">Broad specificity carboxypetidase that releases amino acids sequentially from the C-terminus, including neutral, aromatic, polar and basic residues.</text>
</comment>
<dbReference type="InterPro" id="IPR001333">
    <property type="entry name" value="Peptidase_M32_Taq"/>
</dbReference>
<feature type="active site" description="Proton donor/acceptor" evidence="10">
    <location>
        <position position="249"/>
    </location>
</feature>
<evidence type="ECO:0000256" key="10">
    <source>
        <dbReference type="PIRSR" id="PIRSR006615-2"/>
    </source>
</evidence>
<evidence type="ECO:0000256" key="7">
    <source>
        <dbReference type="ARBA" id="ARBA00061580"/>
    </source>
</evidence>
<reference evidence="11 12" key="1">
    <citation type="submission" date="2019-03" db="EMBL/GenBank/DDBJ databases">
        <title>Genomic Encyclopedia of Type Strains, Phase IV (KMG-IV): sequencing the most valuable type-strain genomes for metagenomic binning, comparative biology and taxonomic classification.</title>
        <authorList>
            <person name="Goeker M."/>
        </authorList>
    </citation>
    <scope>NUCLEOTIDE SEQUENCE [LARGE SCALE GENOMIC DNA]</scope>
    <source>
        <strain evidence="11 12">DSM 16998</strain>
    </source>
</reference>
<comment type="similarity">
    <text evidence="7 8">Belongs to the peptidase M32 family.</text>
</comment>